<keyword evidence="2" id="KW-1185">Reference proteome</keyword>
<protein>
    <submittedName>
        <fullName evidence="1">Uncharacterized protein</fullName>
    </submittedName>
</protein>
<proteinExistence type="predicted"/>
<dbReference type="Proteomes" id="UP000829362">
    <property type="component" value="Segment"/>
</dbReference>
<sequence length="89" mass="10530">MKLYLQNCNQVDAEDKSLPVNSYLVTYYEEEGGLPSYDICIGTKVEIFDHYWDRYREGLKDIRWTSGSVPAKVWVSQQEYLKSQQKKKK</sequence>
<name>A0AC61TSI4_9CAUD</name>
<evidence type="ECO:0000313" key="2">
    <source>
        <dbReference type="Proteomes" id="UP000829362"/>
    </source>
</evidence>
<organism evidence="1 2">
    <name type="scientific">Synechococcus phage S-SZBM1</name>
    <dbReference type="NCBI Taxonomy" id="2926475"/>
    <lineage>
        <taxon>Viruses</taxon>
        <taxon>Duplodnaviria</taxon>
        <taxon>Heunggongvirae</taxon>
        <taxon>Uroviricota</taxon>
        <taxon>Caudoviricetes</taxon>
        <taxon>Pantevenvirales</taxon>
        <taxon>Kyanoviridae</taxon>
        <taxon>Shenzhenivirus</taxon>
        <taxon>Shenzhenivirus sszbm1</taxon>
    </lineage>
</organism>
<evidence type="ECO:0000313" key="1">
    <source>
        <dbReference type="EMBL" id="UNH61201.1"/>
    </source>
</evidence>
<dbReference type="EMBL" id="OL473597">
    <property type="protein sequence ID" value="UNH61201.1"/>
    <property type="molecule type" value="Genomic_DNA"/>
</dbReference>
<gene>
    <name evidence="1" type="ORF">SSZBM1_84</name>
</gene>
<reference evidence="1" key="1">
    <citation type="submission" date="2021-11" db="EMBL/GenBank/DDBJ databases">
        <authorList>
            <person name="Rong C."/>
            <person name="Yang Y."/>
            <person name="Li S."/>
            <person name="Zhou K."/>
            <person name="Xu Y."/>
            <person name="Zhang R."/>
            <person name="Zhang Y."/>
        </authorList>
    </citation>
    <scope>NUCLEOTIDE SEQUENCE</scope>
</reference>
<accession>A0AC61TSI4</accession>